<feature type="region of interest" description="Disordered" evidence="1">
    <location>
        <begin position="266"/>
        <end position="294"/>
    </location>
</feature>
<evidence type="ECO:0000313" key="2">
    <source>
        <dbReference type="EMBL" id="CDI51418.1"/>
    </source>
</evidence>
<feature type="compositionally biased region" description="Basic and acidic residues" evidence="1">
    <location>
        <begin position="282"/>
        <end position="294"/>
    </location>
</feature>
<protein>
    <submittedName>
        <fullName evidence="2">Uncharacterized protein</fullName>
    </submittedName>
</protein>
<name>A0A077QYH5_9BASI</name>
<accession>A0A077QYH5</accession>
<dbReference type="AlphaFoldDB" id="A0A077QYH5"/>
<evidence type="ECO:0000256" key="1">
    <source>
        <dbReference type="SAM" id="MobiDB-lite"/>
    </source>
</evidence>
<sequence>MGEEFEYRIVYARENKPLIKAKDLHVEVETNAIPPGGVRWKFATRYRASRPSYRNVLLQSILDMCRQHKLTPLEIKHPHSQGGYEFVDVTFASPEDVLKVYDGDITFDFYGTEPELIDRGIPDRKHVAMCVQMLPTDTDLQLVVKQLQENERIRQAGRIRDVWSLHCPTSGTFKGKVLVLLKLHTQRGLAPLDVRSAVPGWFVFNKTAYLVRFADRPGWCFNCRYDEKSPFHSVFSCPNAPCSTCGNKSHSSVQCSKRKALVARNAQKAKNTASRDDPDDDFSSRARSARDPASVERRFAELGIRDSSVEPDQLALDFDVLALSENDLSS</sequence>
<dbReference type="EMBL" id="HG529505">
    <property type="protein sequence ID" value="CDI51418.1"/>
    <property type="molecule type" value="Genomic_DNA"/>
</dbReference>
<organism evidence="2">
    <name type="scientific">Melanopsichium pennsylvanicum 4</name>
    <dbReference type="NCBI Taxonomy" id="1398559"/>
    <lineage>
        <taxon>Eukaryota</taxon>
        <taxon>Fungi</taxon>
        <taxon>Dikarya</taxon>
        <taxon>Basidiomycota</taxon>
        <taxon>Ustilaginomycotina</taxon>
        <taxon>Ustilaginomycetes</taxon>
        <taxon>Ustilaginales</taxon>
        <taxon>Ustilaginaceae</taxon>
        <taxon>Melanopsichium</taxon>
    </lineage>
</organism>
<reference evidence="2" key="1">
    <citation type="journal article" date="2014" name="Genome Biol. Evol.">
        <title>Gene Loss Rather Than Gene Gain Is Associated with a Host Jump from Monocots to Dicots in the Smut Fungus Melanopsichium pennsylvanicum.</title>
        <authorList>
            <person name="Sharma R."/>
            <person name="Mishra B."/>
            <person name="Runge F."/>
            <person name="Thines M."/>
        </authorList>
    </citation>
    <scope>NUCLEOTIDE SEQUENCE</scope>
    <source>
        <strain evidence="2">4</strain>
    </source>
</reference>
<proteinExistence type="predicted"/>